<dbReference type="Proteomes" id="UP000887575">
    <property type="component" value="Unassembled WGS sequence"/>
</dbReference>
<protein>
    <submittedName>
        <fullName evidence="4">C-type lectin domain-containing protein</fullName>
    </submittedName>
</protein>
<feature type="domain" description="C-type lectin" evidence="2">
    <location>
        <begin position="30"/>
        <end position="149"/>
    </location>
</feature>
<dbReference type="InterPro" id="IPR016187">
    <property type="entry name" value="CTDL_fold"/>
</dbReference>
<dbReference type="Pfam" id="PF00059">
    <property type="entry name" value="Lectin_C"/>
    <property type="match status" value="1"/>
</dbReference>
<reference evidence="4" key="1">
    <citation type="submission" date="2024-02" db="UniProtKB">
        <authorList>
            <consortium name="WormBaseParasite"/>
        </authorList>
    </citation>
    <scope>IDENTIFICATION</scope>
</reference>
<dbReference type="PROSITE" id="PS50041">
    <property type="entry name" value="C_TYPE_LECTIN_2"/>
    <property type="match status" value="1"/>
</dbReference>
<keyword evidence="1" id="KW-0732">Signal</keyword>
<accession>A0AAF3ENG0</accession>
<proteinExistence type="predicted"/>
<organism evidence="3 4">
    <name type="scientific">Mesorhabditis belari</name>
    <dbReference type="NCBI Taxonomy" id="2138241"/>
    <lineage>
        <taxon>Eukaryota</taxon>
        <taxon>Metazoa</taxon>
        <taxon>Ecdysozoa</taxon>
        <taxon>Nematoda</taxon>
        <taxon>Chromadorea</taxon>
        <taxon>Rhabditida</taxon>
        <taxon>Rhabditina</taxon>
        <taxon>Rhabditomorpha</taxon>
        <taxon>Rhabditoidea</taxon>
        <taxon>Rhabditidae</taxon>
        <taxon>Mesorhabditinae</taxon>
        <taxon>Mesorhabditis</taxon>
    </lineage>
</organism>
<dbReference type="SMART" id="SM00034">
    <property type="entry name" value="CLECT"/>
    <property type="match status" value="1"/>
</dbReference>
<evidence type="ECO:0000256" key="1">
    <source>
        <dbReference type="SAM" id="SignalP"/>
    </source>
</evidence>
<feature type="signal peptide" evidence="1">
    <location>
        <begin position="1"/>
        <end position="19"/>
    </location>
</feature>
<dbReference type="Gene3D" id="3.10.100.10">
    <property type="entry name" value="Mannose-Binding Protein A, subunit A"/>
    <property type="match status" value="1"/>
</dbReference>
<evidence type="ECO:0000313" key="3">
    <source>
        <dbReference type="Proteomes" id="UP000887575"/>
    </source>
</evidence>
<dbReference type="InterPro" id="IPR050111">
    <property type="entry name" value="C-type_lectin/snaclec_domain"/>
</dbReference>
<dbReference type="InterPro" id="IPR001304">
    <property type="entry name" value="C-type_lectin-like"/>
</dbReference>
<name>A0AAF3ENG0_9BILA</name>
<sequence length="154" mass="17389">MLQILISYFFLFFIHNYEAYPECPNGAVNDGTLCYKRLPDPWESNYAEAELGCNLTYGGNLMRIGNALANSIACDLADKKRASVGTDIYVGARRINNVWSLPDGLPLPYINWYPGQPENTSGYDCVMLGLYHSSWYATTCDQYARNICTFPIKK</sequence>
<dbReference type="AlphaFoldDB" id="A0AAF3ENG0"/>
<dbReference type="InterPro" id="IPR016186">
    <property type="entry name" value="C-type_lectin-like/link_sf"/>
</dbReference>
<dbReference type="CDD" id="cd00037">
    <property type="entry name" value="CLECT"/>
    <property type="match status" value="1"/>
</dbReference>
<keyword evidence="3" id="KW-1185">Reference proteome</keyword>
<evidence type="ECO:0000259" key="2">
    <source>
        <dbReference type="PROSITE" id="PS50041"/>
    </source>
</evidence>
<dbReference type="PANTHER" id="PTHR22803">
    <property type="entry name" value="MANNOSE, PHOSPHOLIPASE, LECTIN RECEPTOR RELATED"/>
    <property type="match status" value="1"/>
</dbReference>
<dbReference type="WBParaSite" id="MBELARI_LOCUS15594">
    <property type="protein sequence ID" value="MBELARI_LOCUS15594"/>
    <property type="gene ID" value="MBELARI_LOCUS15594"/>
</dbReference>
<feature type="chain" id="PRO_5042072024" evidence="1">
    <location>
        <begin position="20"/>
        <end position="154"/>
    </location>
</feature>
<dbReference type="SUPFAM" id="SSF56436">
    <property type="entry name" value="C-type lectin-like"/>
    <property type="match status" value="1"/>
</dbReference>
<evidence type="ECO:0000313" key="4">
    <source>
        <dbReference type="WBParaSite" id="MBELARI_LOCUS15594"/>
    </source>
</evidence>